<reference evidence="1 2" key="1">
    <citation type="submission" date="2019-08" db="EMBL/GenBank/DDBJ databases">
        <title>100 year-old enigma solved: identification of Planctomyces bekefii, the type genus and species of the phylum Planctomycetes.</title>
        <authorList>
            <person name="Svetlana D.N."/>
            <person name="Overmann J."/>
        </authorList>
    </citation>
    <scope>NUCLEOTIDE SEQUENCE [LARGE SCALE GENOMIC DNA]</scope>
    <source>
        <strain evidence="1">Phe10_nw2017</strain>
    </source>
</reference>
<gene>
    <name evidence="1" type="ORF">E3A20_02970</name>
</gene>
<dbReference type="EMBL" id="SRHE01000030">
    <property type="protein sequence ID" value="TWW12208.1"/>
    <property type="molecule type" value="Genomic_DNA"/>
</dbReference>
<evidence type="ECO:0000313" key="1">
    <source>
        <dbReference type="EMBL" id="TWW12208.1"/>
    </source>
</evidence>
<sequence length="173" mass="19557">MVRVRCNHGWHRRGFSLLWEVKTLVELTEPAAVCSLHRFFALARNWPENLPAANGDALVVAGLEGCLDILESHDAERWIETDLKDAVLSFQDHYEGQAGLIMWLPSGRHKLTMHGATEQYLWKHRQSGSAGLPLGRLLFSGAENEVSRLLDSEQGKADYDGKHWIGLHHQRIS</sequence>
<comment type="caution">
    <text evidence="1">The sequence shown here is derived from an EMBL/GenBank/DDBJ whole genome shotgun (WGS) entry which is preliminary data.</text>
</comment>
<evidence type="ECO:0000313" key="2">
    <source>
        <dbReference type="Proteomes" id="UP000321083"/>
    </source>
</evidence>
<reference evidence="1 2" key="2">
    <citation type="submission" date="2019-08" db="EMBL/GenBank/DDBJ databases">
        <authorList>
            <person name="Henke P."/>
        </authorList>
    </citation>
    <scope>NUCLEOTIDE SEQUENCE [LARGE SCALE GENOMIC DNA]</scope>
    <source>
        <strain evidence="1">Phe10_nw2017</strain>
    </source>
</reference>
<accession>A0A5C6MBH5</accession>
<proteinExistence type="predicted"/>
<protein>
    <submittedName>
        <fullName evidence="1">Uncharacterized protein</fullName>
    </submittedName>
</protein>
<dbReference type="Proteomes" id="UP000321083">
    <property type="component" value="Unassembled WGS sequence"/>
</dbReference>
<dbReference type="AlphaFoldDB" id="A0A5C6MBH5"/>
<keyword evidence="2" id="KW-1185">Reference proteome</keyword>
<name>A0A5C6MBH5_9PLAN</name>
<organism evidence="1 2">
    <name type="scientific">Planctomyces bekefii</name>
    <dbReference type="NCBI Taxonomy" id="1653850"/>
    <lineage>
        <taxon>Bacteria</taxon>
        <taxon>Pseudomonadati</taxon>
        <taxon>Planctomycetota</taxon>
        <taxon>Planctomycetia</taxon>
        <taxon>Planctomycetales</taxon>
        <taxon>Planctomycetaceae</taxon>
        <taxon>Planctomyces</taxon>
    </lineage>
</organism>